<sequence>MMGKERGKQRVEVIGIHRATRKSSRKLAAQFDCGKTQIENILKRRREILEEYEHRAPPGRKRKRATGNEDLNQLCWEWFGEMTARRVPVSGSMLQAEARRLAAELGHADFKASNGWLDSFRKRHGIAFGGAGAAAAARERGEGEPARDPSQGWTDWLPAALESYSTRDIYSLGEAGLYYRARQSGVGGDWECGGGERAGDRLTVMLCASLAGDKERPVVVGRSAEPRCFRNIGVGSLPVDYHGNRTSWLTSQVFEDYLRRFDRRLGGQSRQALLFLRNAPSHPDLRLKNLKLVFFPPNATSALQPMDQGIIRSLKLRYREKQLNRVARELDGERSAVSKGTTVLEAVYWISQSWADVDPGLITECFSKAGFPVPDTSEVALDHGVGVASEHQAPVALEDLCGRVFGCGVQELVDLDKDLATCNNNIDLDGTVSELTRTQGQPHSEEEESGSDRESEHPPATSQAASLKAVWPHVEALKDFCLTLGHADVLELMMRVEAKLCEKHGQNVARESALVGKQ</sequence>
<reference evidence="5" key="3">
    <citation type="journal article" date="2014" name="Nature">
        <title>Elephant shark genome provides unique insights into gnathostome evolution.</title>
        <authorList>
            <consortium name="International Elephant Shark Genome Sequencing Consortium"/>
            <person name="Venkatesh B."/>
            <person name="Lee A.P."/>
            <person name="Ravi V."/>
            <person name="Maurya A.K."/>
            <person name="Lian M.M."/>
            <person name="Swann J.B."/>
            <person name="Ohta Y."/>
            <person name="Flajnik M.F."/>
            <person name="Sutoh Y."/>
            <person name="Kasahara M."/>
            <person name="Hoon S."/>
            <person name="Gangu V."/>
            <person name="Roy S.W."/>
            <person name="Irimia M."/>
            <person name="Korzh V."/>
            <person name="Kondrychyn I."/>
            <person name="Lim Z.W."/>
            <person name="Tay B.H."/>
            <person name="Tohari S."/>
            <person name="Kong K.W."/>
            <person name="Ho S."/>
            <person name="Lorente-Galdos B."/>
            <person name="Quilez J."/>
            <person name="Marques-Bonet T."/>
            <person name="Raney B.J."/>
            <person name="Ingham P.W."/>
            <person name="Tay A."/>
            <person name="Hillier L.W."/>
            <person name="Minx P."/>
            <person name="Boehm T."/>
            <person name="Wilson R.K."/>
            <person name="Brenner S."/>
            <person name="Warren W.C."/>
        </authorList>
    </citation>
    <scope>NUCLEOTIDE SEQUENCE [LARGE SCALE GENOMIC DNA]</scope>
</reference>
<name>A0A4W3HV52_CALMI</name>
<accession>A0A4W3HV52</accession>
<protein>
    <recommendedName>
        <fullName evidence="3">HTH CENPB-type domain-containing protein</fullName>
    </recommendedName>
</protein>
<keyword evidence="5" id="KW-1185">Reference proteome</keyword>
<keyword evidence="1" id="KW-0238">DNA-binding</keyword>
<proteinExistence type="predicted"/>
<dbReference type="Gene3D" id="1.10.10.60">
    <property type="entry name" value="Homeodomain-like"/>
    <property type="match status" value="1"/>
</dbReference>
<dbReference type="GO" id="GO:0003677">
    <property type="term" value="F:DNA binding"/>
    <property type="evidence" value="ECO:0007669"/>
    <property type="project" value="UniProtKB-KW"/>
</dbReference>
<dbReference type="GO" id="GO:0005634">
    <property type="term" value="C:nucleus"/>
    <property type="evidence" value="ECO:0007669"/>
    <property type="project" value="TreeGrafter"/>
</dbReference>
<dbReference type="InterPro" id="IPR006600">
    <property type="entry name" value="HTH_CenpB_DNA-bd_dom"/>
</dbReference>
<dbReference type="InterPro" id="IPR050863">
    <property type="entry name" value="CenT-Element_Derived"/>
</dbReference>
<reference evidence="5" key="1">
    <citation type="journal article" date="2006" name="Science">
        <title>Ancient noncoding elements conserved in the human genome.</title>
        <authorList>
            <person name="Venkatesh B."/>
            <person name="Kirkness E.F."/>
            <person name="Loh Y.H."/>
            <person name="Halpern A.L."/>
            <person name="Lee A.P."/>
            <person name="Johnson J."/>
            <person name="Dandona N."/>
            <person name="Viswanathan L.D."/>
            <person name="Tay A."/>
            <person name="Venter J.C."/>
            <person name="Strausberg R.L."/>
            <person name="Brenner S."/>
        </authorList>
    </citation>
    <scope>NUCLEOTIDE SEQUENCE [LARGE SCALE GENOMIC DNA]</scope>
</reference>
<feature type="compositionally biased region" description="Polar residues" evidence="2">
    <location>
        <begin position="433"/>
        <end position="442"/>
    </location>
</feature>
<dbReference type="Proteomes" id="UP000314986">
    <property type="component" value="Unassembled WGS sequence"/>
</dbReference>
<evidence type="ECO:0000256" key="2">
    <source>
        <dbReference type="SAM" id="MobiDB-lite"/>
    </source>
</evidence>
<dbReference type="Pfam" id="PF03221">
    <property type="entry name" value="HTH_Tnp_Tc5"/>
    <property type="match status" value="1"/>
</dbReference>
<feature type="domain" description="HTH CENPB-type" evidence="3">
    <location>
        <begin position="59"/>
        <end position="130"/>
    </location>
</feature>
<dbReference type="STRING" id="7868.ENSCMIP00000021323"/>
<dbReference type="InterPro" id="IPR009057">
    <property type="entry name" value="Homeodomain-like_sf"/>
</dbReference>
<reference evidence="4" key="4">
    <citation type="submission" date="2025-08" db="UniProtKB">
        <authorList>
            <consortium name="Ensembl"/>
        </authorList>
    </citation>
    <scope>IDENTIFICATION</scope>
</reference>
<dbReference type="PROSITE" id="PS51253">
    <property type="entry name" value="HTH_CENPB"/>
    <property type="match status" value="1"/>
</dbReference>
<dbReference type="Ensembl" id="ENSCMIT00000021708.1">
    <property type="protein sequence ID" value="ENSCMIP00000021323.1"/>
    <property type="gene ID" value="ENSCMIG00000009736.1"/>
</dbReference>
<dbReference type="SUPFAM" id="SSF46689">
    <property type="entry name" value="Homeodomain-like"/>
    <property type="match status" value="1"/>
</dbReference>
<evidence type="ECO:0000313" key="4">
    <source>
        <dbReference type="Ensembl" id="ENSCMIP00000021323.1"/>
    </source>
</evidence>
<dbReference type="SMART" id="SM00674">
    <property type="entry name" value="CENPB"/>
    <property type="match status" value="1"/>
</dbReference>
<dbReference type="PANTHER" id="PTHR19303:SF73">
    <property type="entry name" value="PROTEIN PDC2"/>
    <property type="match status" value="1"/>
</dbReference>
<evidence type="ECO:0000256" key="1">
    <source>
        <dbReference type="ARBA" id="ARBA00023125"/>
    </source>
</evidence>
<reference evidence="5" key="2">
    <citation type="journal article" date="2007" name="PLoS Biol.">
        <title>Survey sequencing and comparative analysis of the elephant shark (Callorhinchus milii) genome.</title>
        <authorList>
            <person name="Venkatesh B."/>
            <person name="Kirkness E.F."/>
            <person name="Loh Y.H."/>
            <person name="Halpern A.L."/>
            <person name="Lee A.P."/>
            <person name="Johnson J."/>
            <person name="Dandona N."/>
            <person name="Viswanathan L.D."/>
            <person name="Tay A."/>
            <person name="Venter J.C."/>
            <person name="Strausberg R.L."/>
            <person name="Brenner S."/>
        </authorList>
    </citation>
    <scope>NUCLEOTIDE SEQUENCE [LARGE SCALE GENOMIC DNA]</scope>
</reference>
<dbReference type="InterPro" id="IPR004875">
    <property type="entry name" value="DDE_SF_endonuclease_dom"/>
</dbReference>
<dbReference type="GeneTree" id="ENSGT00940000163615"/>
<feature type="region of interest" description="Disordered" evidence="2">
    <location>
        <begin position="433"/>
        <end position="466"/>
    </location>
</feature>
<dbReference type="Pfam" id="PF03184">
    <property type="entry name" value="DDE_1"/>
    <property type="match status" value="1"/>
</dbReference>
<organism evidence="4 5">
    <name type="scientific">Callorhinchus milii</name>
    <name type="common">Ghost shark</name>
    <dbReference type="NCBI Taxonomy" id="7868"/>
    <lineage>
        <taxon>Eukaryota</taxon>
        <taxon>Metazoa</taxon>
        <taxon>Chordata</taxon>
        <taxon>Craniata</taxon>
        <taxon>Vertebrata</taxon>
        <taxon>Chondrichthyes</taxon>
        <taxon>Holocephali</taxon>
        <taxon>Chimaeriformes</taxon>
        <taxon>Callorhinchidae</taxon>
        <taxon>Callorhinchus</taxon>
    </lineage>
</organism>
<dbReference type="AlphaFoldDB" id="A0A4W3HV52"/>
<dbReference type="InParanoid" id="A0A4W3HV52"/>
<dbReference type="OMA" id="WAFFVNA"/>
<evidence type="ECO:0000313" key="5">
    <source>
        <dbReference type="Proteomes" id="UP000314986"/>
    </source>
</evidence>
<dbReference type="PANTHER" id="PTHR19303">
    <property type="entry name" value="TRANSPOSON"/>
    <property type="match status" value="1"/>
</dbReference>
<reference evidence="4" key="5">
    <citation type="submission" date="2025-09" db="UniProtKB">
        <authorList>
            <consortium name="Ensembl"/>
        </authorList>
    </citation>
    <scope>IDENTIFICATION</scope>
</reference>
<evidence type="ECO:0000259" key="3">
    <source>
        <dbReference type="PROSITE" id="PS51253"/>
    </source>
</evidence>